<keyword evidence="1" id="KW-0819">tRNA processing</keyword>
<proteinExistence type="predicted"/>
<dbReference type="InterPro" id="IPR036511">
    <property type="entry name" value="TGT-like_sf"/>
</dbReference>
<evidence type="ECO:0000313" key="3">
    <source>
        <dbReference type="EMBL" id="SVD85748.1"/>
    </source>
</evidence>
<dbReference type="GO" id="GO:0005829">
    <property type="term" value="C:cytosol"/>
    <property type="evidence" value="ECO:0007669"/>
    <property type="project" value="TreeGrafter"/>
</dbReference>
<reference evidence="3" key="1">
    <citation type="submission" date="2018-05" db="EMBL/GenBank/DDBJ databases">
        <authorList>
            <person name="Lanie J.A."/>
            <person name="Ng W.-L."/>
            <person name="Kazmierczak K.M."/>
            <person name="Andrzejewski T.M."/>
            <person name="Davidsen T.M."/>
            <person name="Wayne K.J."/>
            <person name="Tettelin H."/>
            <person name="Glass J.I."/>
            <person name="Rusch D."/>
            <person name="Podicherti R."/>
            <person name="Tsui H.-C.T."/>
            <person name="Winkler M.E."/>
        </authorList>
    </citation>
    <scope>NUCLEOTIDE SEQUENCE</scope>
</reference>
<name>A0A382YT93_9ZZZZ</name>
<dbReference type="Gene3D" id="3.20.20.105">
    <property type="entry name" value="Queuine tRNA-ribosyltransferase-like"/>
    <property type="match status" value="1"/>
</dbReference>
<dbReference type="PANTHER" id="PTHR46499:SF1">
    <property type="entry name" value="QUEUINE TRNA-RIBOSYLTRANSFERASE"/>
    <property type="match status" value="1"/>
</dbReference>
<dbReference type="PANTHER" id="PTHR46499">
    <property type="entry name" value="QUEUINE TRNA-RIBOSYLTRANSFERASE"/>
    <property type="match status" value="1"/>
</dbReference>
<feature type="non-terminal residue" evidence="3">
    <location>
        <position position="1"/>
    </location>
</feature>
<dbReference type="InterPro" id="IPR002616">
    <property type="entry name" value="tRNA_ribo_trans-like"/>
</dbReference>
<protein>
    <recommendedName>
        <fullName evidence="2">tRNA-guanine(15) transglycosylase-like domain-containing protein</fullName>
    </recommendedName>
</protein>
<evidence type="ECO:0000256" key="1">
    <source>
        <dbReference type="ARBA" id="ARBA00022694"/>
    </source>
</evidence>
<dbReference type="Pfam" id="PF01702">
    <property type="entry name" value="TGT"/>
    <property type="match status" value="1"/>
</dbReference>
<dbReference type="SUPFAM" id="SSF51713">
    <property type="entry name" value="tRNA-guanine transglycosylase"/>
    <property type="match status" value="1"/>
</dbReference>
<dbReference type="EMBL" id="UINC01177883">
    <property type="protein sequence ID" value="SVD85748.1"/>
    <property type="molecule type" value="Genomic_DNA"/>
</dbReference>
<feature type="domain" description="tRNA-guanine(15) transglycosylase-like" evidence="2">
    <location>
        <begin position="1"/>
        <end position="50"/>
    </location>
</feature>
<gene>
    <name evidence="3" type="ORF">METZ01_LOCUS438602</name>
</gene>
<accession>A0A382YT93</accession>
<dbReference type="GO" id="GO:0008616">
    <property type="term" value="P:tRNA queuosine(34) biosynthetic process"/>
    <property type="evidence" value="ECO:0007669"/>
    <property type="project" value="TreeGrafter"/>
</dbReference>
<evidence type="ECO:0000259" key="2">
    <source>
        <dbReference type="Pfam" id="PF01702"/>
    </source>
</evidence>
<organism evidence="3">
    <name type="scientific">marine metagenome</name>
    <dbReference type="NCBI Taxonomy" id="408172"/>
    <lineage>
        <taxon>unclassified sequences</taxon>
        <taxon>metagenomes</taxon>
        <taxon>ecological metagenomes</taxon>
    </lineage>
</organism>
<dbReference type="InterPro" id="IPR050076">
    <property type="entry name" value="ArchSynthase1/Queuine_TRR"/>
</dbReference>
<dbReference type="NCBIfam" id="TIGR00449">
    <property type="entry name" value="tgt_general"/>
    <property type="match status" value="1"/>
</dbReference>
<dbReference type="AlphaFoldDB" id="A0A382YT93"/>
<sequence>LHHLQKTNEILGSRLNTLHNLYYYQQLMVSMRKAIEDNSFSEFRKKFYAESV</sequence>